<dbReference type="InterPro" id="IPR020629">
    <property type="entry name" value="FPG_Glyclase"/>
</dbReference>
<dbReference type="GO" id="GO:0008270">
    <property type="term" value="F:zinc ion binding"/>
    <property type="evidence" value="ECO:0007669"/>
    <property type="project" value="UniProtKB-UniRule"/>
</dbReference>
<dbReference type="PROSITE" id="PS51066">
    <property type="entry name" value="ZF_FPG_2"/>
    <property type="match status" value="1"/>
</dbReference>
<comment type="similarity">
    <text evidence="2 15">Belongs to the FPG family.</text>
</comment>
<proteinExistence type="inferred from homology"/>
<dbReference type="Pfam" id="PF01149">
    <property type="entry name" value="Fapy_DNA_glyco"/>
    <property type="match status" value="1"/>
</dbReference>
<evidence type="ECO:0000256" key="3">
    <source>
        <dbReference type="ARBA" id="ARBA00011245"/>
    </source>
</evidence>
<name>A0A0P6XS88_9CHLR</name>
<keyword evidence="9 15" id="KW-0238">DNA-binding</keyword>
<dbReference type="SUPFAM" id="SSF81624">
    <property type="entry name" value="N-terminal domain of MutM-like DNA repair proteins"/>
    <property type="match status" value="1"/>
</dbReference>
<evidence type="ECO:0000313" key="19">
    <source>
        <dbReference type="Proteomes" id="UP000050544"/>
    </source>
</evidence>
<feature type="active site" description="Proton donor" evidence="15">
    <location>
        <position position="3"/>
    </location>
</feature>
<dbReference type="RefSeq" id="WP_054522531.1">
    <property type="nucleotide sequence ID" value="NZ_LGKO01000006.1"/>
</dbReference>
<comment type="function">
    <text evidence="15">Involved in base excision repair of DNA damaged by oxidation or by mutagenic agents. Acts as DNA glycosylase that recognizes and removes damaged bases. Has a preference for oxidized purines, such as 7,8-dihydro-8-oxoguanine (8-oxoG). Has AP (apurinic/apyrimidinic) lyase activity and introduces nicks in the DNA strand. Cleaves the DNA backbone by beta-delta elimination to generate a single-strand break at the site of the removed base with both 3'- and 5'-phosphates.</text>
</comment>
<dbReference type="PATRIC" id="fig|869279.4.peg.2499"/>
<keyword evidence="8 15" id="KW-0862">Zinc</keyword>
<evidence type="ECO:0000256" key="15">
    <source>
        <dbReference type="HAMAP-Rule" id="MF_00103"/>
    </source>
</evidence>
<comment type="caution">
    <text evidence="15">Lacks conserved residue(s) required for the propagation of feature annotation.</text>
</comment>
<evidence type="ECO:0000256" key="4">
    <source>
        <dbReference type="ARBA" id="ARBA00022723"/>
    </source>
</evidence>
<dbReference type="SUPFAM" id="SSF46946">
    <property type="entry name" value="S13-like H2TH domain"/>
    <property type="match status" value="1"/>
</dbReference>
<dbReference type="Gene3D" id="3.20.190.10">
    <property type="entry name" value="MutM-like, N-terminal"/>
    <property type="match status" value="1"/>
</dbReference>
<comment type="catalytic activity">
    <reaction evidence="1 15">
        <text>Hydrolysis of DNA containing ring-opened 7-methylguanine residues, releasing 2,6-diamino-4-hydroxy-5-(N-methyl)formamidopyrimidine.</text>
        <dbReference type="EC" id="3.2.2.23"/>
    </reaction>
</comment>
<dbReference type="GO" id="GO:0006284">
    <property type="term" value="P:base-excision repair"/>
    <property type="evidence" value="ECO:0007669"/>
    <property type="project" value="InterPro"/>
</dbReference>
<dbReference type="PANTHER" id="PTHR22993:SF9">
    <property type="entry name" value="FORMAMIDOPYRIMIDINE-DNA GLYCOSYLASE"/>
    <property type="match status" value="1"/>
</dbReference>
<keyword evidence="12 15" id="KW-0511">Multifunctional enzyme</keyword>
<dbReference type="PROSITE" id="PS01242">
    <property type="entry name" value="ZF_FPG_1"/>
    <property type="match status" value="1"/>
</dbReference>
<dbReference type="InterPro" id="IPR012319">
    <property type="entry name" value="FPG_cat"/>
</dbReference>
<evidence type="ECO:0000256" key="13">
    <source>
        <dbReference type="ARBA" id="ARBA00023295"/>
    </source>
</evidence>
<keyword evidence="5 15" id="KW-0227">DNA damage</keyword>
<evidence type="ECO:0000256" key="10">
    <source>
        <dbReference type="ARBA" id="ARBA00023204"/>
    </source>
</evidence>
<dbReference type="InterPro" id="IPR015887">
    <property type="entry name" value="DNA_glyclase_Znf_dom_DNA_BS"/>
</dbReference>
<dbReference type="AlphaFoldDB" id="A0A0P6XS88"/>
<dbReference type="PANTHER" id="PTHR22993">
    <property type="entry name" value="FORMAMIDOPYRIMIDINE-DNA GLYCOSYLASE"/>
    <property type="match status" value="1"/>
</dbReference>
<keyword evidence="10 15" id="KW-0234">DNA repair</keyword>
<keyword evidence="13 15" id="KW-0326">Glycosidase</keyword>
<dbReference type="OrthoDB" id="9800855at2"/>
<gene>
    <name evidence="15" type="primary">mutM</name>
    <name evidence="15" type="synonym">fpg</name>
    <name evidence="18" type="ORF">SE15_12845</name>
</gene>
<feature type="domain" description="FPG-type" evidence="16">
    <location>
        <begin position="239"/>
        <end position="273"/>
    </location>
</feature>
<dbReference type="CDD" id="cd08966">
    <property type="entry name" value="EcFpg-like_N"/>
    <property type="match status" value="1"/>
</dbReference>
<dbReference type="PROSITE" id="PS51068">
    <property type="entry name" value="FPG_CAT"/>
    <property type="match status" value="1"/>
</dbReference>
<evidence type="ECO:0000256" key="14">
    <source>
        <dbReference type="ARBA" id="ARBA00044632"/>
    </source>
</evidence>
<dbReference type="InterPro" id="IPR015886">
    <property type="entry name" value="H2TH_FPG"/>
</dbReference>
<dbReference type="SMART" id="SM00898">
    <property type="entry name" value="Fapy_DNA_glyco"/>
    <property type="match status" value="1"/>
</dbReference>
<feature type="domain" description="Formamidopyrimidine-DNA glycosylase catalytic" evidence="17">
    <location>
        <begin position="2"/>
        <end position="122"/>
    </location>
</feature>
<comment type="cofactor">
    <cofactor evidence="15">
        <name>Zn(2+)</name>
        <dbReference type="ChEBI" id="CHEBI:29105"/>
    </cofactor>
    <text evidence="15">Binds 1 zinc ion per subunit.</text>
</comment>
<organism evidence="18 19">
    <name type="scientific">Thermanaerothrix daxensis</name>
    <dbReference type="NCBI Taxonomy" id="869279"/>
    <lineage>
        <taxon>Bacteria</taxon>
        <taxon>Bacillati</taxon>
        <taxon>Chloroflexota</taxon>
        <taxon>Anaerolineae</taxon>
        <taxon>Anaerolineales</taxon>
        <taxon>Anaerolineaceae</taxon>
        <taxon>Thermanaerothrix</taxon>
    </lineage>
</organism>
<sequence length="277" mass="31195">MPELPEVETIARWLREGSPEGPALLGRTFQAVEVLWPRTLAAPDPATFIARLPGRRVTAIGRRGKFLRIWLDDGAVLLLHLRMSGDLRWQPPPAAAPHPHDRLVFHFADGWRLGFNDPRKFGRVWLVNDEQTVLGDLGPEPLDPAFSAEDFYARLRRSRTRLKALLLDQRFLAGLGNIYADEALFQAGLHPLRPAHTLTPPEAERLFHAIRQVLQAGIAHHGASIDWVYRGGDFQNHFAVYRRAGQPCRRCGTPIQRLVIGQRGSHFCPHCQPPPEG</sequence>
<keyword evidence="7 15" id="KW-0378">Hydrolase</keyword>
<evidence type="ECO:0000256" key="5">
    <source>
        <dbReference type="ARBA" id="ARBA00022763"/>
    </source>
</evidence>
<dbReference type="GO" id="GO:0003690">
    <property type="term" value="F:double-stranded DNA binding"/>
    <property type="evidence" value="ECO:0007669"/>
    <property type="project" value="UniProtKB-ARBA"/>
</dbReference>
<dbReference type="Gene3D" id="1.10.8.50">
    <property type="match status" value="1"/>
</dbReference>
<dbReference type="InterPro" id="IPR000214">
    <property type="entry name" value="Znf_DNA_glyclase/AP_lyase"/>
</dbReference>
<evidence type="ECO:0000256" key="6">
    <source>
        <dbReference type="ARBA" id="ARBA00022771"/>
    </source>
</evidence>
<dbReference type="Proteomes" id="UP000050544">
    <property type="component" value="Unassembled WGS sequence"/>
</dbReference>
<dbReference type="NCBIfam" id="TIGR00577">
    <property type="entry name" value="fpg"/>
    <property type="match status" value="1"/>
</dbReference>
<dbReference type="GO" id="GO:0034039">
    <property type="term" value="F:8-oxo-7,8-dihydroguanine DNA N-glycosylase activity"/>
    <property type="evidence" value="ECO:0007669"/>
    <property type="project" value="TreeGrafter"/>
</dbReference>
<evidence type="ECO:0000259" key="16">
    <source>
        <dbReference type="PROSITE" id="PS51066"/>
    </source>
</evidence>
<dbReference type="STRING" id="869279.SE15_12845"/>
<dbReference type="SMART" id="SM01232">
    <property type="entry name" value="H2TH"/>
    <property type="match status" value="1"/>
</dbReference>
<comment type="subunit">
    <text evidence="3 15">Monomer.</text>
</comment>
<accession>A0A0P6XS88</accession>
<keyword evidence="4 15" id="KW-0479">Metal-binding</keyword>
<evidence type="ECO:0000256" key="2">
    <source>
        <dbReference type="ARBA" id="ARBA00009409"/>
    </source>
</evidence>
<evidence type="ECO:0000256" key="8">
    <source>
        <dbReference type="ARBA" id="ARBA00022833"/>
    </source>
</evidence>
<evidence type="ECO:0000313" key="18">
    <source>
        <dbReference type="EMBL" id="KPL82015.1"/>
    </source>
</evidence>
<evidence type="ECO:0000256" key="7">
    <source>
        <dbReference type="ARBA" id="ARBA00022801"/>
    </source>
</evidence>
<evidence type="ECO:0000256" key="9">
    <source>
        <dbReference type="ARBA" id="ARBA00023125"/>
    </source>
</evidence>
<dbReference type="EMBL" id="LGKO01000006">
    <property type="protein sequence ID" value="KPL82015.1"/>
    <property type="molecule type" value="Genomic_DNA"/>
</dbReference>
<feature type="active site" description="Schiff-base intermediate with DNA" evidence="15">
    <location>
        <position position="2"/>
    </location>
</feature>
<keyword evidence="11 15" id="KW-0456">Lyase</keyword>
<feature type="active site" description="Proton donor; for beta-elimination activity" evidence="15">
    <location>
        <position position="65"/>
    </location>
</feature>
<dbReference type="NCBIfam" id="NF002211">
    <property type="entry name" value="PRK01103.1"/>
    <property type="match status" value="1"/>
</dbReference>
<dbReference type="InterPro" id="IPR010663">
    <property type="entry name" value="Znf_FPG/IleRS"/>
</dbReference>
<dbReference type="GO" id="GO:0003684">
    <property type="term" value="F:damaged DNA binding"/>
    <property type="evidence" value="ECO:0007669"/>
    <property type="project" value="InterPro"/>
</dbReference>
<dbReference type="EC" id="4.2.99.18" evidence="15"/>
<reference evidence="18 19" key="1">
    <citation type="submission" date="2015-07" db="EMBL/GenBank/DDBJ databases">
        <title>Whole genome sequence of Thermanaerothrix daxensis DSM 23592.</title>
        <authorList>
            <person name="Hemp J."/>
            <person name="Ward L.M."/>
            <person name="Pace L.A."/>
            <person name="Fischer W.W."/>
        </authorList>
    </citation>
    <scope>NUCLEOTIDE SEQUENCE [LARGE SCALE GENOMIC DNA]</scope>
    <source>
        <strain evidence="18 19">GNS-1</strain>
    </source>
</reference>
<dbReference type="HAMAP" id="MF_00103">
    <property type="entry name" value="Fapy_DNA_glycosyl"/>
    <property type="match status" value="1"/>
</dbReference>
<evidence type="ECO:0000256" key="12">
    <source>
        <dbReference type="ARBA" id="ARBA00023268"/>
    </source>
</evidence>
<feature type="active site" description="Proton donor; for delta-elimination activity" evidence="15">
    <location>
        <position position="263"/>
    </location>
</feature>
<keyword evidence="19" id="KW-1185">Reference proteome</keyword>
<keyword evidence="6 15" id="KW-0863">Zinc-finger</keyword>
<dbReference type="Pfam" id="PF06831">
    <property type="entry name" value="H2TH"/>
    <property type="match status" value="1"/>
</dbReference>
<evidence type="ECO:0000256" key="1">
    <source>
        <dbReference type="ARBA" id="ARBA00001668"/>
    </source>
</evidence>
<dbReference type="SUPFAM" id="SSF57716">
    <property type="entry name" value="Glucocorticoid receptor-like (DNA-binding domain)"/>
    <property type="match status" value="1"/>
</dbReference>
<dbReference type="FunFam" id="1.10.8.50:FF:000003">
    <property type="entry name" value="Formamidopyrimidine-DNA glycosylase"/>
    <property type="match status" value="1"/>
</dbReference>
<dbReference type="GO" id="GO:0140078">
    <property type="term" value="F:class I DNA-(apurinic or apyrimidinic site) endonuclease activity"/>
    <property type="evidence" value="ECO:0007669"/>
    <property type="project" value="UniProtKB-EC"/>
</dbReference>
<dbReference type="Pfam" id="PF06827">
    <property type="entry name" value="zf-FPG_IleRS"/>
    <property type="match status" value="1"/>
</dbReference>
<dbReference type="InterPro" id="IPR035937">
    <property type="entry name" value="FPG_N"/>
</dbReference>
<dbReference type="InterPro" id="IPR010979">
    <property type="entry name" value="Ribosomal_uS13-like_H2TH"/>
</dbReference>
<feature type="binding site" evidence="15">
    <location>
        <position position="119"/>
    </location>
    <ligand>
        <name>DNA</name>
        <dbReference type="ChEBI" id="CHEBI:16991"/>
    </ligand>
</feature>
<protein>
    <recommendedName>
        <fullName evidence="15">Formamidopyrimidine-DNA glycosylase</fullName>
        <shortName evidence="15">Fapy-DNA glycosylase</shortName>
        <ecNumber evidence="15">3.2.2.23</ecNumber>
    </recommendedName>
    <alternativeName>
        <fullName evidence="15">DNA-(apurinic or apyrimidinic site) lyase MutM</fullName>
        <shortName evidence="15">AP lyase MutM</shortName>
        <ecNumber evidence="15">4.2.99.18</ecNumber>
    </alternativeName>
</protein>
<comment type="catalytic activity">
    <reaction evidence="14 15">
        <text>2'-deoxyribonucleotide-(2'-deoxyribose 5'-phosphate)-2'-deoxyribonucleotide-DNA = a 3'-end 2'-deoxyribonucleotide-(2,3-dehydro-2,3-deoxyribose 5'-phosphate)-DNA + a 5'-end 5'-phospho-2'-deoxyribonucleoside-DNA + H(+)</text>
        <dbReference type="Rhea" id="RHEA:66592"/>
        <dbReference type="Rhea" id="RHEA-COMP:13180"/>
        <dbReference type="Rhea" id="RHEA-COMP:16897"/>
        <dbReference type="Rhea" id="RHEA-COMP:17067"/>
        <dbReference type="ChEBI" id="CHEBI:15378"/>
        <dbReference type="ChEBI" id="CHEBI:136412"/>
        <dbReference type="ChEBI" id="CHEBI:157695"/>
        <dbReference type="ChEBI" id="CHEBI:167181"/>
        <dbReference type="EC" id="4.2.99.18"/>
    </reaction>
</comment>
<evidence type="ECO:0000259" key="17">
    <source>
        <dbReference type="PROSITE" id="PS51068"/>
    </source>
</evidence>
<feature type="binding site" evidence="15">
    <location>
        <position position="100"/>
    </location>
    <ligand>
        <name>DNA</name>
        <dbReference type="ChEBI" id="CHEBI:16991"/>
    </ligand>
</feature>
<evidence type="ECO:0000256" key="11">
    <source>
        <dbReference type="ARBA" id="ARBA00023239"/>
    </source>
</evidence>
<dbReference type="EC" id="3.2.2.23" evidence="15"/>
<comment type="caution">
    <text evidence="18">The sequence shown here is derived from an EMBL/GenBank/DDBJ whole genome shotgun (WGS) entry which is preliminary data.</text>
</comment>